<keyword evidence="1" id="KW-0808">Transferase</keyword>
<dbReference type="EMBL" id="HBEG01013310">
    <property type="protein sequence ID" value="CAD8352687.1"/>
    <property type="molecule type" value="Transcribed_RNA"/>
</dbReference>
<dbReference type="InterPro" id="IPR002213">
    <property type="entry name" value="UDP_glucos_trans"/>
</dbReference>
<organism evidence="2">
    <name type="scientific">Pyrodinium bahamense</name>
    <dbReference type="NCBI Taxonomy" id="73915"/>
    <lineage>
        <taxon>Eukaryota</taxon>
        <taxon>Sar</taxon>
        <taxon>Alveolata</taxon>
        <taxon>Dinophyceae</taxon>
        <taxon>Gonyaulacales</taxon>
        <taxon>Pyrocystaceae</taxon>
        <taxon>Pyrodinium</taxon>
    </lineage>
</organism>
<evidence type="ECO:0000256" key="1">
    <source>
        <dbReference type="ARBA" id="ARBA00022679"/>
    </source>
</evidence>
<accession>A0A7S0FCF4</accession>
<sequence>MAGPGVLSVPAEILAAWETYPWVRQPRQRIKETYGVDVLKEGALREFYSPVLNLVATIAELYSPPRMEYQIQRFGSFPFRCVGALVDSKVKRIEIAGDGTGLPTLSVEGSRSADGHLGTSFSSDRLPLDKVRELRDAGRRIVLVSLGTVATQRMWRLPLGRPSEQNAERPAGARSITEYTGKEFCQYVYRACFEAVARDQSILAIASLGTNGEDALRGLPPAPPNVVLRESVPQLDLLPLCDAFVTHGGCNSVHEALALGIPLCVVPVFGDQMENADTVARCGAGFSFRHPLRTLSADALHKALQAVLQGAPNAYRASAQRLARSLAAAGGVSGAVHAILWASGELSGANIAAGAGGA</sequence>
<evidence type="ECO:0000313" key="2">
    <source>
        <dbReference type="EMBL" id="CAD8352687.1"/>
    </source>
</evidence>
<dbReference type="Pfam" id="PF00201">
    <property type="entry name" value="UDPGT"/>
    <property type="match status" value="1"/>
</dbReference>
<protein>
    <recommendedName>
        <fullName evidence="3">UDP-glycosyltransferases domain-containing protein</fullName>
    </recommendedName>
</protein>
<dbReference type="GO" id="GO:0008194">
    <property type="term" value="F:UDP-glycosyltransferase activity"/>
    <property type="evidence" value="ECO:0007669"/>
    <property type="project" value="InterPro"/>
</dbReference>
<dbReference type="Gene3D" id="3.40.50.2000">
    <property type="entry name" value="Glycogen Phosphorylase B"/>
    <property type="match status" value="2"/>
</dbReference>
<gene>
    <name evidence="2" type="ORF">PBAH0796_LOCUS8054</name>
</gene>
<dbReference type="AlphaFoldDB" id="A0A7S0FCF4"/>
<evidence type="ECO:0008006" key="3">
    <source>
        <dbReference type="Google" id="ProtNLM"/>
    </source>
</evidence>
<dbReference type="InterPro" id="IPR050426">
    <property type="entry name" value="Glycosyltransferase_28"/>
</dbReference>
<dbReference type="PANTHER" id="PTHR48050:SF13">
    <property type="entry name" value="STEROL 3-BETA-GLUCOSYLTRANSFERASE UGT80A2"/>
    <property type="match status" value="1"/>
</dbReference>
<proteinExistence type="predicted"/>
<reference evidence="2" key="1">
    <citation type="submission" date="2021-01" db="EMBL/GenBank/DDBJ databases">
        <authorList>
            <person name="Corre E."/>
            <person name="Pelletier E."/>
            <person name="Niang G."/>
            <person name="Scheremetjew M."/>
            <person name="Finn R."/>
            <person name="Kale V."/>
            <person name="Holt S."/>
            <person name="Cochrane G."/>
            <person name="Meng A."/>
            <person name="Brown T."/>
            <person name="Cohen L."/>
        </authorList>
    </citation>
    <scope>NUCLEOTIDE SEQUENCE</scope>
    <source>
        <strain evidence="2">Pbaha01</strain>
    </source>
</reference>
<name>A0A7S0FCF4_9DINO</name>
<dbReference type="PANTHER" id="PTHR48050">
    <property type="entry name" value="STEROL 3-BETA-GLUCOSYLTRANSFERASE"/>
    <property type="match status" value="1"/>
</dbReference>
<dbReference type="SUPFAM" id="SSF53756">
    <property type="entry name" value="UDP-Glycosyltransferase/glycogen phosphorylase"/>
    <property type="match status" value="1"/>
</dbReference>